<protein>
    <submittedName>
        <fullName evidence="2">Uncharacterized protein</fullName>
    </submittedName>
</protein>
<dbReference type="AlphaFoldDB" id="A0A4R9LSZ9"/>
<feature type="region of interest" description="Disordered" evidence="1">
    <location>
        <begin position="561"/>
        <end position="595"/>
    </location>
</feature>
<dbReference type="EMBL" id="RQHV01000043">
    <property type="protein sequence ID" value="TGN10554.1"/>
    <property type="molecule type" value="Genomic_DNA"/>
</dbReference>
<reference evidence="2" key="1">
    <citation type="journal article" date="2019" name="PLoS Negl. Trop. Dis.">
        <title>Revisiting the worldwide diversity of Leptospira species in the environment.</title>
        <authorList>
            <person name="Vincent A.T."/>
            <person name="Schiettekatte O."/>
            <person name="Bourhy P."/>
            <person name="Veyrier F.J."/>
            <person name="Picardeau M."/>
        </authorList>
    </citation>
    <scope>NUCLEOTIDE SEQUENCE [LARGE SCALE GENOMIC DNA]</scope>
    <source>
        <strain evidence="2">201400974</strain>
    </source>
</reference>
<feature type="compositionally biased region" description="Acidic residues" evidence="1">
    <location>
        <begin position="248"/>
        <end position="263"/>
    </location>
</feature>
<feature type="compositionally biased region" description="Acidic residues" evidence="1">
    <location>
        <begin position="585"/>
        <end position="595"/>
    </location>
</feature>
<feature type="compositionally biased region" description="Acidic residues" evidence="1">
    <location>
        <begin position="481"/>
        <end position="500"/>
    </location>
</feature>
<feature type="region of interest" description="Disordered" evidence="1">
    <location>
        <begin position="99"/>
        <end position="135"/>
    </location>
</feature>
<gene>
    <name evidence="2" type="ORF">EHS11_09720</name>
</gene>
<feature type="compositionally biased region" description="Acidic residues" evidence="1">
    <location>
        <begin position="369"/>
        <end position="395"/>
    </location>
</feature>
<name>A0A4R9LSZ9_9LEPT</name>
<feature type="compositionally biased region" description="Acidic residues" evidence="1">
    <location>
        <begin position="410"/>
        <end position="447"/>
    </location>
</feature>
<proteinExistence type="predicted"/>
<comment type="caution">
    <text evidence="2">The sequence shown here is derived from an EMBL/GenBank/DDBJ whole genome shotgun (WGS) entry which is preliminary data.</text>
</comment>
<feature type="compositionally biased region" description="Acidic residues" evidence="1">
    <location>
        <begin position="325"/>
        <end position="362"/>
    </location>
</feature>
<feature type="region of interest" description="Disordered" evidence="1">
    <location>
        <begin position="245"/>
        <end position="515"/>
    </location>
</feature>
<accession>A0A4R9LSZ9</accession>
<dbReference type="OrthoDB" id="346175at2"/>
<keyword evidence="3" id="KW-1185">Reference proteome</keyword>
<feature type="compositionally biased region" description="Acidic residues" evidence="1">
    <location>
        <begin position="455"/>
        <end position="474"/>
    </location>
</feature>
<organism evidence="2 3">
    <name type="scientific">Leptospira ilyithenensis</name>
    <dbReference type="NCBI Taxonomy" id="2484901"/>
    <lineage>
        <taxon>Bacteria</taxon>
        <taxon>Pseudomonadati</taxon>
        <taxon>Spirochaetota</taxon>
        <taxon>Spirochaetia</taxon>
        <taxon>Leptospirales</taxon>
        <taxon>Leptospiraceae</taxon>
        <taxon>Leptospira</taxon>
    </lineage>
</organism>
<feature type="compositionally biased region" description="Acidic residues" evidence="1">
    <location>
        <begin position="27"/>
        <end position="39"/>
    </location>
</feature>
<feature type="compositionally biased region" description="Basic and acidic residues" evidence="1">
    <location>
        <begin position="103"/>
        <end position="114"/>
    </location>
</feature>
<evidence type="ECO:0000256" key="1">
    <source>
        <dbReference type="SAM" id="MobiDB-lite"/>
    </source>
</evidence>
<evidence type="ECO:0000313" key="3">
    <source>
        <dbReference type="Proteomes" id="UP000298264"/>
    </source>
</evidence>
<sequence>MADQEKNKNEDLENLDPILDEDTFSLDLDDFDLGDDDLDSTPGMEPPSLEDIEHNDAQLAATPLEEDEDGLGDLIVSSSDDSDDDFLDIDLDSDLNLLGEEDPILHDEDIHSDFENYDIEESSPSHKTPRDSLDDELELEFDDDIIDLDKEIDAILNGEDGILSQRNETATEEFGSDFNVNEEDDGPIALSMEELENIAGISEEEYEIEAEDDLGISSIPDEQEADDTLSDIDLDLDDSEIDTKLTFDEEGLPELDLEEEEESGGFKPIRDPEEEELFGSAKEDENLTLSDDELGNILGSNGEASLEETLGSDEDFAETESLPEFGEEEFSFDEETEKLEEESSLSEEEPSTNFAEDEDDDGPITLSLEELDNISEEAEEETALDILDDEPEDETITLSPDELGNILGNEESEEEEESSKDSDFDIDLGSDELPEMSFDLDSEEETSESSSGLEGEYEEAQNDILSEDLEDDDGPIALSMEELESIAGDAEEAPDEELVDSLDRAPLPYEEEPTTEEVFLEEDLEDESIALSMEELENITAGEEDAVETLSNESIDDLLGEVPGDNLDDIAELPDEEHVPSLDLTNDDDSEDDHEIELTLDPLDLNEEENLVSFEESDEDIAPVNGGLPPTLAEDLSKGIEIDLDEYALEGKLSPLEELRAEATPLESVSQQTKETVEVAGSELSIVERKKVLGYLDNLLGNLPDEVIQEFSKSDYFDLYKKLMKELEL</sequence>
<feature type="region of interest" description="Disordered" evidence="1">
    <location>
        <begin position="27"/>
        <end position="83"/>
    </location>
</feature>
<evidence type="ECO:0000313" key="2">
    <source>
        <dbReference type="EMBL" id="TGN10554.1"/>
    </source>
</evidence>
<feature type="compositionally biased region" description="Acidic residues" evidence="1">
    <location>
        <begin position="566"/>
        <end position="575"/>
    </location>
</feature>
<dbReference type="RefSeq" id="WP_135764185.1">
    <property type="nucleotide sequence ID" value="NZ_RQHV01000043.1"/>
</dbReference>
<dbReference type="Proteomes" id="UP000298264">
    <property type="component" value="Unassembled WGS sequence"/>
</dbReference>